<gene>
    <name evidence="4" type="ORF">VC83_06155</name>
</gene>
<dbReference type="GeneID" id="36289217"/>
<dbReference type="AlphaFoldDB" id="A0A177A9S6"/>
<dbReference type="InterPro" id="IPR005804">
    <property type="entry name" value="FA_desaturase_dom"/>
</dbReference>
<feature type="transmembrane region" description="Helical" evidence="2">
    <location>
        <begin position="96"/>
        <end position="115"/>
    </location>
</feature>
<dbReference type="OrthoDB" id="1470350at2759"/>
<dbReference type="Proteomes" id="UP000077154">
    <property type="component" value="Unassembled WGS sequence"/>
</dbReference>
<keyword evidence="2" id="KW-0812">Transmembrane</keyword>
<dbReference type="eggNOG" id="ENOG502QRKN">
    <property type="taxonomic scope" value="Eukaryota"/>
</dbReference>
<reference evidence="4" key="1">
    <citation type="submission" date="2016-03" db="EMBL/GenBank/DDBJ databases">
        <title>Updated assembly of Pseudogymnoascus destructans, the fungus causing white-nose syndrome of bats.</title>
        <authorList>
            <person name="Palmer J.M."/>
            <person name="Drees K.P."/>
            <person name="Foster J.T."/>
            <person name="Lindner D.L."/>
        </authorList>
    </citation>
    <scope>NUCLEOTIDE SEQUENCE [LARGE SCALE GENOMIC DNA]</scope>
    <source>
        <strain evidence="4">20631-21</strain>
    </source>
</reference>
<evidence type="ECO:0000259" key="3">
    <source>
        <dbReference type="Pfam" id="PF00487"/>
    </source>
</evidence>
<feature type="region of interest" description="Disordered" evidence="1">
    <location>
        <begin position="26"/>
        <end position="46"/>
    </location>
</feature>
<dbReference type="PANTHER" id="PTHR36459">
    <property type="entry name" value="ORF"/>
    <property type="match status" value="1"/>
</dbReference>
<dbReference type="GO" id="GO:0006629">
    <property type="term" value="P:lipid metabolic process"/>
    <property type="evidence" value="ECO:0007669"/>
    <property type="project" value="InterPro"/>
</dbReference>
<feature type="transmembrane region" description="Helical" evidence="2">
    <location>
        <begin position="213"/>
        <end position="231"/>
    </location>
</feature>
<feature type="domain" description="Fatty acid desaturase" evidence="3">
    <location>
        <begin position="120"/>
        <end position="349"/>
    </location>
</feature>
<evidence type="ECO:0000256" key="2">
    <source>
        <dbReference type="SAM" id="Phobius"/>
    </source>
</evidence>
<keyword evidence="2" id="KW-0472">Membrane</keyword>
<evidence type="ECO:0000313" key="4">
    <source>
        <dbReference type="EMBL" id="OAF58886.1"/>
    </source>
</evidence>
<accession>A0A177A9S6</accession>
<dbReference type="PANTHER" id="PTHR36459:SF1">
    <property type="entry name" value="FATTY ACID DESATURASE DOMAIN-CONTAINING PROTEIN-RELATED"/>
    <property type="match status" value="1"/>
</dbReference>
<proteinExistence type="predicted"/>
<dbReference type="EMBL" id="KV441395">
    <property type="protein sequence ID" value="OAF58886.1"/>
    <property type="molecule type" value="Genomic_DNA"/>
</dbReference>
<keyword evidence="2" id="KW-1133">Transmembrane helix</keyword>
<evidence type="ECO:0000256" key="1">
    <source>
        <dbReference type="SAM" id="MobiDB-lite"/>
    </source>
</evidence>
<name>A0A177A9S6_9PEZI</name>
<dbReference type="RefSeq" id="XP_024324170.1">
    <property type="nucleotide sequence ID" value="XM_024469760.1"/>
</dbReference>
<dbReference type="VEuPathDB" id="FungiDB:GMDG_02521"/>
<protein>
    <recommendedName>
        <fullName evidence="3">Fatty acid desaturase domain-containing protein</fullName>
    </recommendedName>
</protein>
<dbReference type="Pfam" id="PF00487">
    <property type="entry name" value="FA_desaturase"/>
    <property type="match status" value="1"/>
</dbReference>
<sequence length="478" mass="54269">MSTLTEADTIVLKNLRYDIQNDIRDSSTAAAEAQPNRPKSDDDDDSVRPILEQLSVESSAFTSWDNNEINPTLDRLVVQPYLAWASKLVRQNPDTVFITHIIIHFTTLLPSALYLYYSFSWLHAVLHTVYAVWNAGPFTLLLHNHIHNNGLLGKQYAFFDRLFPYITGPLMGHTWDSYYYHHVKMHHVEGNGPGDLSSTIYFQRDEPLEFIRYFVRFLVCTWLELPIYFYRNKKYDLAAKALISECSSMGFIYLAAQLNTRPTVFVLLLPFFIMRLGMMIGNFGQHCLVDNVDPMSDFRSSITLIDVPSNRHCFNDGYHTSHHLNPRRHWKAHPAAFLKAKPTYQAEGALTFTDIDYLMITYRCITKDFDHLARRLVPMGAQIGMTHEERVEMLRSKTRKFTPEEIKLKFMKKGERASAAAVAAAAVPVPVPVVGGVKGAKVGRSRRESVTAAAVKAGASIGEGSGRVVNHEIVSRRL</sequence>
<organism evidence="4">
    <name type="scientific">Pseudogymnoascus destructans</name>
    <dbReference type="NCBI Taxonomy" id="655981"/>
    <lineage>
        <taxon>Eukaryota</taxon>
        <taxon>Fungi</taxon>
        <taxon>Dikarya</taxon>
        <taxon>Ascomycota</taxon>
        <taxon>Pezizomycotina</taxon>
        <taxon>Leotiomycetes</taxon>
        <taxon>Thelebolales</taxon>
        <taxon>Thelebolaceae</taxon>
        <taxon>Pseudogymnoascus</taxon>
    </lineage>
</organism>